<dbReference type="PROSITE" id="PS51634">
    <property type="entry name" value="CRC"/>
    <property type="match status" value="1"/>
</dbReference>
<proteinExistence type="inferred from homology"/>
<evidence type="ECO:0000313" key="7">
    <source>
        <dbReference type="Proteomes" id="UP001345219"/>
    </source>
</evidence>
<gene>
    <name evidence="6" type="ORF">SAY87_029684</name>
</gene>
<dbReference type="GO" id="GO:0006355">
    <property type="term" value="P:regulation of DNA-templated transcription"/>
    <property type="evidence" value="ECO:0007669"/>
    <property type="project" value="TreeGrafter"/>
</dbReference>
<dbReference type="Pfam" id="PF03638">
    <property type="entry name" value="TCR"/>
    <property type="match status" value="2"/>
</dbReference>
<comment type="caution">
    <text evidence="6">The sequence shown here is derived from an EMBL/GenBank/DDBJ whole genome shotgun (WGS) entry which is preliminary data.</text>
</comment>
<reference evidence="6 7" key="1">
    <citation type="journal article" date="2023" name="Hortic Res">
        <title>Pangenome of water caltrop reveals structural variations and asymmetric subgenome divergence after allopolyploidization.</title>
        <authorList>
            <person name="Zhang X."/>
            <person name="Chen Y."/>
            <person name="Wang L."/>
            <person name="Yuan Y."/>
            <person name="Fang M."/>
            <person name="Shi L."/>
            <person name="Lu R."/>
            <person name="Comes H.P."/>
            <person name="Ma Y."/>
            <person name="Chen Y."/>
            <person name="Huang G."/>
            <person name="Zhou Y."/>
            <person name="Zheng Z."/>
            <person name="Qiu Y."/>
        </authorList>
    </citation>
    <scope>NUCLEOTIDE SEQUENCE [LARGE SCALE GENOMIC DNA]</scope>
    <source>
        <tissue evidence="6">Roots</tissue>
    </source>
</reference>
<evidence type="ECO:0000256" key="1">
    <source>
        <dbReference type="ARBA" id="ARBA00004123"/>
    </source>
</evidence>
<dbReference type="AlphaFoldDB" id="A0AAN7KF95"/>
<evidence type="ECO:0000256" key="4">
    <source>
        <dbReference type="SAM" id="MobiDB-lite"/>
    </source>
</evidence>
<keyword evidence="3" id="KW-0539">Nucleus</keyword>
<dbReference type="GO" id="GO:0005634">
    <property type="term" value="C:nucleus"/>
    <property type="evidence" value="ECO:0007669"/>
    <property type="project" value="UniProtKB-SubCell"/>
</dbReference>
<feature type="compositionally biased region" description="Basic and acidic residues" evidence="4">
    <location>
        <begin position="554"/>
        <end position="572"/>
    </location>
</feature>
<feature type="region of interest" description="Disordered" evidence="4">
    <location>
        <begin position="553"/>
        <end position="585"/>
    </location>
</feature>
<protein>
    <recommendedName>
        <fullName evidence="5">CRC domain-containing protein</fullName>
    </recommendedName>
</protein>
<comment type="subcellular location">
    <subcellularLocation>
        <location evidence="1">Nucleus</location>
    </subcellularLocation>
</comment>
<dbReference type="PANTHER" id="PTHR12446:SF49">
    <property type="entry name" value="CRC DOMAIN-CONTAINING PROTEIN"/>
    <property type="match status" value="1"/>
</dbReference>
<evidence type="ECO:0000259" key="5">
    <source>
        <dbReference type="PROSITE" id="PS51634"/>
    </source>
</evidence>
<accession>A0AAN7KF95</accession>
<feature type="region of interest" description="Disordered" evidence="4">
    <location>
        <begin position="28"/>
        <end position="51"/>
    </location>
</feature>
<comment type="similarity">
    <text evidence="2">Belongs to the lin-54 family.</text>
</comment>
<dbReference type="SMART" id="SM01114">
    <property type="entry name" value="CXC"/>
    <property type="match status" value="2"/>
</dbReference>
<feature type="domain" description="CRC" evidence="5">
    <location>
        <begin position="147"/>
        <end position="271"/>
    </location>
</feature>
<organism evidence="6 7">
    <name type="scientific">Trapa incisa</name>
    <dbReference type="NCBI Taxonomy" id="236973"/>
    <lineage>
        <taxon>Eukaryota</taxon>
        <taxon>Viridiplantae</taxon>
        <taxon>Streptophyta</taxon>
        <taxon>Embryophyta</taxon>
        <taxon>Tracheophyta</taxon>
        <taxon>Spermatophyta</taxon>
        <taxon>Magnoliopsida</taxon>
        <taxon>eudicotyledons</taxon>
        <taxon>Gunneridae</taxon>
        <taxon>Pentapetalae</taxon>
        <taxon>rosids</taxon>
        <taxon>malvids</taxon>
        <taxon>Myrtales</taxon>
        <taxon>Lythraceae</taxon>
        <taxon>Trapa</taxon>
    </lineage>
</organism>
<evidence type="ECO:0000256" key="2">
    <source>
        <dbReference type="ARBA" id="ARBA00007267"/>
    </source>
</evidence>
<dbReference type="Proteomes" id="UP001345219">
    <property type="component" value="Chromosome 23"/>
</dbReference>
<evidence type="ECO:0000256" key="3">
    <source>
        <dbReference type="ARBA" id="ARBA00023242"/>
    </source>
</evidence>
<dbReference type="InterPro" id="IPR033467">
    <property type="entry name" value="Tesmin/TSO1-like_CXC"/>
</dbReference>
<dbReference type="InterPro" id="IPR028307">
    <property type="entry name" value="Lin-54_fam"/>
</dbReference>
<sequence length="730" mass="80452">MDRGETVSEVAPRKLARQLDFTAVCRDSDNAASSEQLRRHALPSEQQPSSPLLLELQLRSGSEAEPELQPQPSLTLPCKSMQFHAQPAERPIPFELQIQQIKSPFLLPRIPYPVQKPLSPVAQDLKQDSPVSRTRFSDEVKDGTPKKQKRCNCKSSRCLKLYCECYAAGIYCEGCNCMNCQNNVENEAVRQEAIEAILGRNPNAFKPKIDSSPLRLRNHGDQVEAVQVVGKHNKGCQCKKTGCLKKYCECFQAGILCSDNCRCKDCRNYEGSEERTALHHVGPHTMTHVQQAANAAICGAIGSSGYGASALRRMSIFGATNDKFTQGNANIQQENNHNASAASLPVSAAGTANMLATRCPNYRSPLANILQLQDIKKLCSLLVVASTEVTKKKEDIFSGIEDEISKQAENYYLRARVATSTQRQDCNEKGACLPEEIAQYHFRRTQAQRDETSSSSSVVDDKWYERPTSPATLALLCDERESLFLGEGLQNGMAYQPHSTSKSAYRDGPTEVYAEQEKRVLTNFRDFLSKLVSMSGGSTEDMALGTTLTIEAGDEGKQPNIEMRDGNKRDQPENPYPNGVGSFPAAATKESSSLVVMTDMALGTTFEVADEGKKLNIERRDVNKRRDPPEKSYPNGVVSFPAATKESSSLAIMTDMALGTTWTVDAGDEGKRPSVEMRYGNKRRDQPEKPYSNGMISFPAAVTKETLSPDPHLKIGLSNGQMKSKIESMV</sequence>
<dbReference type="PANTHER" id="PTHR12446">
    <property type="entry name" value="TESMIN/TSO1-RELATED"/>
    <property type="match status" value="1"/>
</dbReference>
<name>A0AAN7KF95_9MYRT</name>
<dbReference type="EMBL" id="JAXIOK010000009">
    <property type="protein sequence ID" value="KAK4761800.1"/>
    <property type="molecule type" value="Genomic_DNA"/>
</dbReference>
<keyword evidence="7" id="KW-1185">Reference proteome</keyword>
<dbReference type="InterPro" id="IPR005172">
    <property type="entry name" value="CRC"/>
</dbReference>
<evidence type="ECO:0000313" key="6">
    <source>
        <dbReference type="EMBL" id="KAK4761800.1"/>
    </source>
</evidence>